<comment type="caution">
    <text evidence="3">The sequence shown here is derived from an EMBL/GenBank/DDBJ whole genome shotgun (WGS) entry which is preliminary data.</text>
</comment>
<dbReference type="EMBL" id="FQYL01000007">
    <property type="protein sequence ID" value="SHI92205.1"/>
    <property type="molecule type" value="Genomic_DNA"/>
</dbReference>
<feature type="compositionally biased region" description="Low complexity" evidence="1">
    <location>
        <begin position="13"/>
        <end position="37"/>
    </location>
</feature>
<proteinExistence type="predicted"/>
<accession>A0ABY1IBA5</accession>
<sequence length="245" mass="25333">MTAPYFPQQPSDPAYGQASAQPQGPQQPYAPGYQQGAPAMPSAPGMAAPYGGYAVQPPMVLVPAPLYPVPVPAARQGPARPGTVTGACVLAIISGSLGLVLGLANIFISIDFGDKSSSPDVLSGLFYFYAFGVFFTAVALLAAGITFIGRNGYPILLGAAISQAVLTIARDLVIPLMPYDALGYHSSAAVASAAEFNPYLVFEFMVGTGLATATICLLAMQSSKAWRKEPPASDFIEQNPSPTGV</sequence>
<keyword evidence="2" id="KW-1133">Transmembrane helix</keyword>
<keyword evidence="2" id="KW-0812">Transmembrane</keyword>
<organism evidence="3 4">
    <name type="scientific">Actinomyces denticolens</name>
    <dbReference type="NCBI Taxonomy" id="52767"/>
    <lineage>
        <taxon>Bacteria</taxon>
        <taxon>Bacillati</taxon>
        <taxon>Actinomycetota</taxon>
        <taxon>Actinomycetes</taxon>
        <taxon>Actinomycetales</taxon>
        <taxon>Actinomycetaceae</taxon>
        <taxon>Actinomyces</taxon>
    </lineage>
</organism>
<feature type="transmembrane region" description="Helical" evidence="2">
    <location>
        <begin position="84"/>
        <end position="108"/>
    </location>
</feature>
<evidence type="ECO:0000256" key="2">
    <source>
        <dbReference type="SAM" id="Phobius"/>
    </source>
</evidence>
<keyword evidence="4" id="KW-1185">Reference proteome</keyword>
<evidence type="ECO:0000313" key="4">
    <source>
        <dbReference type="Proteomes" id="UP000184390"/>
    </source>
</evidence>
<evidence type="ECO:0000256" key="1">
    <source>
        <dbReference type="SAM" id="MobiDB-lite"/>
    </source>
</evidence>
<feature type="transmembrane region" description="Helical" evidence="2">
    <location>
        <begin position="128"/>
        <end position="148"/>
    </location>
</feature>
<evidence type="ECO:0000313" key="3">
    <source>
        <dbReference type="EMBL" id="SHI92205.1"/>
    </source>
</evidence>
<dbReference type="Proteomes" id="UP000184390">
    <property type="component" value="Unassembled WGS sequence"/>
</dbReference>
<reference evidence="3 4" key="1">
    <citation type="submission" date="2016-11" db="EMBL/GenBank/DDBJ databases">
        <authorList>
            <person name="Varghese N."/>
            <person name="Submissions S."/>
        </authorList>
    </citation>
    <scope>NUCLEOTIDE SEQUENCE [LARGE SCALE GENOMIC DNA]</scope>
    <source>
        <strain evidence="3 4">PA</strain>
    </source>
</reference>
<name>A0ABY1IBA5_9ACTO</name>
<feature type="region of interest" description="Disordered" evidence="1">
    <location>
        <begin position="1"/>
        <end position="37"/>
    </location>
</feature>
<feature type="transmembrane region" description="Helical" evidence="2">
    <location>
        <begin position="155"/>
        <end position="179"/>
    </location>
</feature>
<feature type="transmembrane region" description="Helical" evidence="2">
    <location>
        <begin position="199"/>
        <end position="220"/>
    </location>
</feature>
<protein>
    <submittedName>
        <fullName evidence="3">Uncharacterized protein</fullName>
    </submittedName>
</protein>
<gene>
    <name evidence="3" type="ORF">SAMN05216246_10754</name>
</gene>
<keyword evidence="2" id="KW-0472">Membrane</keyword>